<reference evidence="2" key="1">
    <citation type="submission" date="2020-05" db="UniProtKB">
        <authorList>
            <consortium name="EnsemblMetazoa"/>
        </authorList>
    </citation>
    <scope>IDENTIFICATION</scope>
    <source>
        <strain evidence="2">TTRI</strain>
    </source>
</reference>
<keyword evidence="3" id="KW-1185">Reference proteome</keyword>
<organism evidence="2 3">
    <name type="scientific">Glossina austeni</name>
    <name type="common">Savannah tsetse fly</name>
    <dbReference type="NCBI Taxonomy" id="7395"/>
    <lineage>
        <taxon>Eukaryota</taxon>
        <taxon>Metazoa</taxon>
        <taxon>Ecdysozoa</taxon>
        <taxon>Arthropoda</taxon>
        <taxon>Hexapoda</taxon>
        <taxon>Insecta</taxon>
        <taxon>Pterygota</taxon>
        <taxon>Neoptera</taxon>
        <taxon>Endopterygota</taxon>
        <taxon>Diptera</taxon>
        <taxon>Brachycera</taxon>
        <taxon>Muscomorpha</taxon>
        <taxon>Hippoboscoidea</taxon>
        <taxon>Glossinidae</taxon>
        <taxon>Glossina</taxon>
    </lineage>
</organism>
<keyword evidence="1" id="KW-0472">Membrane</keyword>
<sequence>MEGVATLKSSIYVPPSIYYLQANACISGYMVANAWLSGTKQLKPMHIIKRTIPSDIYCCALLYPPPQDKCIRNLRFRVHATVDIKRTEKTNVQSESL</sequence>
<dbReference type="Proteomes" id="UP000078200">
    <property type="component" value="Unassembled WGS sequence"/>
</dbReference>
<protein>
    <submittedName>
        <fullName evidence="2">Uncharacterized protein</fullName>
    </submittedName>
</protein>
<evidence type="ECO:0000313" key="2">
    <source>
        <dbReference type="EnsemblMetazoa" id="GAUT014500-PA"/>
    </source>
</evidence>
<dbReference type="VEuPathDB" id="VectorBase:GAUT014500"/>
<dbReference type="AlphaFoldDB" id="A0A1A9UT56"/>
<proteinExistence type="predicted"/>
<feature type="transmembrane region" description="Helical" evidence="1">
    <location>
        <begin position="17"/>
        <end position="36"/>
    </location>
</feature>
<dbReference type="EnsemblMetazoa" id="GAUT014500-RA">
    <property type="protein sequence ID" value="GAUT014500-PA"/>
    <property type="gene ID" value="GAUT014500"/>
</dbReference>
<keyword evidence="1" id="KW-0812">Transmembrane</keyword>
<accession>A0A1A9UT56</accession>
<keyword evidence="1" id="KW-1133">Transmembrane helix</keyword>
<evidence type="ECO:0000313" key="3">
    <source>
        <dbReference type="Proteomes" id="UP000078200"/>
    </source>
</evidence>
<evidence type="ECO:0000256" key="1">
    <source>
        <dbReference type="SAM" id="Phobius"/>
    </source>
</evidence>
<name>A0A1A9UT56_GLOAU</name>